<dbReference type="EMBL" id="MU069578">
    <property type="protein sequence ID" value="KAF5838444.1"/>
    <property type="molecule type" value="Genomic_DNA"/>
</dbReference>
<comment type="caution">
    <text evidence="1">The sequence shown here is derived from an EMBL/GenBank/DDBJ whole genome shotgun (WGS) entry which is preliminary data.</text>
</comment>
<dbReference type="Proteomes" id="UP000815325">
    <property type="component" value="Unassembled WGS sequence"/>
</dbReference>
<proteinExistence type="predicted"/>
<sequence>MRAALTAFLYGSGKQARAEEEWERLQQSQDGFGSTIYSKGMAINRVQNRWPPRATAALDAYLNLSAEGKALGYDMQVHTYEFPF</sequence>
<keyword evidence="2" id="KW-1185">Reference proteome</keyword>
<gene>
    <name evidence="1" type="ORF">DUNSADRAFT_2838</name>
</gene>
<protein>
    <submittedName>
        <fullName evidence="1">Uncharacterized protein</fullName>
    </submittedName>
</protein>
<organism evidence="1 2">
    <name type="scientific">Dunaliella salina</name>
    <name type="common">Green alga</name>
    <name type="synonym">Protococcus salinus</name>
    <dbReference type="NCBI Taxonomy" id="3046"/>
    <lineage>
        <taxon>Eukaryota</taxon>
        <taxon>Viridiplantae</taxon>
        <taxon>Chlorophyta</taxon>
        <taxon>core chlorophytes</taxon>
        <taxon>Chlorophyceae</taxon>
        <taxon>CS clade</taxon>
        <taxon>Chlamydomonadales</taxon>
        <taxon>Dunaliellaceae</taxon>
        <taxon>Dunaliella</taxon>
    </lineage>
</organism>
<evidence type="ECO:0000313" key="1">
    <source>
        <dbReference type="EMBL" id="KAF5838444.1"/>
    </source>
</evidence>
<accession>A0ABQ7GV50</accession>
<reference evidence="1" key="1">
    <citation type="submission" date="2017-08" db="EMBL/GenBank/DDBJ databases">
        <authorList>
            <person name="Polle J.E."/>
            <person name="Barry K."/>
            <person name="Cushman J."/>
            <person name="Schmutz J."/>
            <person name="Tran D."/>
            <person name="Hathwaick L.T."/>
            <person name="Yim W.C."/>
            <person name="Jenkins J."/>
            <person name="Mckie-Krisberg Z.M."/>
            <person name="Prochnik S."/>
            <person name="Lindquist E."/>
            <person name="Dockter R.B."/>
            <person name="Adam C."/>
            <person name="Molina H."/>
            <person name="Bunkerborg J."/>
            <person name="Jin E."/>
            <person name="Buchheim M."/>
            <person name="Magnuson J."/>
        </authorList>
    </citation>
    <scope>NUCLEOTIDE SEQUENCE</scope>
    <source>
        <strain evidence="1">CCAP 19/18</strain>
    </source>
</reference>
<name>A0ABQ7GV50_DUNSA</name>
<evidence type="ECO:0000313" key="2">
    <source>
        <dbReference type="Proteomes" id="UP000815325"/>
    </source>
</evidence>